<organism evidence="3 4">
    <name type="scientific">Pelomonas aquatica</name>
    <dbReference type="NCBI Taxonomy" id="431058"/>
    <lineage>
        <taxon>Bacteria</taxon>
        <taxon>Pseudomonadati</taxon>
        <taxon>Pseudomonadota</taxon>
        <taxon>Betaproteobacteria</taxon>
        <taxon>Burkholderiales</taxon>
        <taxon>Sphaerotilaceae</taxon>
        <taxon>Roseateles</taxon>
    </lineage>
</organism>
<dbReference type="InterPro" id="IPR006680">
    <property type="entry name" value="Amidohydro-rel"/>
</dbReference>
<evidence type="ECO:0000313" key="3">
    <source>
        <dbReference type="EMBL" id="MDR7298929.1"/>
    </source>
</evidence>
<dbReference type="PANTHER" id="PTHR43135:SF3">
    <property type="entry name" value="ALPHA-D-RIBOSE 1-METHYLPHOSPHONATE 5-TRIPHOSPHATE DIPHOSPHATASE"/>
    <property type="match status" value="1"/>
</dbReference>
<proteinExistence type="predicted"/>
<keyword evidence="4" id="KW-1185">Reference proteome</keyword>
<name>A0ABU1ZE81_9BURK</name>
<dbReference type="Gene3D" id="3.20.20.140">
    <property type="entry name" value="Metal-dependent hydrolases"/>
    <property type="match status" value="1"/>
</dbReference>
<dbReference type="PANTHER" id="PTHR43135">
    <property type="entry name" value="ALPHA-D-RIBOSE 1-METHYLPHOSPHONATE 5-TRIPHOSPHATE DIPHOSPHATASE"/>
    <property type="match status" value="1"/>
</dbReference>
<reference evidence="3 4" key="1">
    <citation type="submission" date="2023-07" db="EMBL/GenBank/DDBJ databases">
        <title>Sorghum-associated microbial communities from plants grown in Nebraska, USA.</title>
        <authorList>
            <person name="Schachtman D."/>
        </authorList>
    </citation>
    <scope>NUCLEOTIDE SEQUENCE [LARGE SCALE GENOMIC DNA]</scope>
    <source>
        <strain evidence="3 4">BE310</strain>
    </source>
</reference>
<sequence length="420" mass="44530">MPSVRLQLTLITAALLGCGLAVAPAHAAEPGVRALRGVKVYPAPDAPPIDDGVVLVREGRIVGLGTRDAASGVPPLAPGCDGGVLMAGFQNSHVHLNGAAFANAKASPAAKLEDGLAALLTRYGFTTAFDIASDRDNTLALRKRVDQGELKGPRLLTAGLPLFPQGLPFYLDHFDPAFLAKLPQPDSVAAALATVRQNLDAGAEATKLFLVTPQRNRPPKRMAADIAEAAAAQTHRRGRLVFAHPTDLDGVRAALQAQVDILAHPPLGVPGPWPVELMDALRAAGVHIVPTLKLLRYELAKEKLPLPAADAVLQDSVREFGRFAAAGGKVLFGTDVDYMEDSDPTEEYELLAQAGLRPMQILASLTTVPAERWNEATRRGRLMPGMEADIVVLNGDPAQSVARFADVKCTLRGGRVIFSR</sequence>
<evidence type="ECO:0000256" key="1">
    <source>
        <dbReference type="SAM" id="SignalP"/>
    </source>
</evidence>
<keyword evidence="1" id="KW-0732">Signal</keyword>
<dbReference type="EMBL" id="JAVDXQ010000006">
    <property type="protein sequence ID" value="MDR7298929.1"/>
    <property type="molecule type" value="Genomic_DNA"/>
</dbReference>
<gene>
    <name evidence="3" type="ORF">J2X16_004297</name>
</gene>
<dbReference type="Proteomes" id="UP001180536">
    <property type="component" value="Unassembled WGS sequence"/>
</dbReference>
<feature type="chain" id="PRO_5047258193" evidence="1">
    <location>
        <begin position="28"/>
        <end position="420"/>
    </location>
</feature>
<dbReference type="InterPro" id="IPR032466">
    <property type="entry name" value="Metal_Hydrolase"/>
</dbReference>
<comment type="caution">
    <text evidence="3">The sequence shown here is derived from an EMBL/GenBank/DDBJ whole genome shotgun (WGS) entry which is preliminary data.</text>
</comment>
<feature type="signal peptide" evidence="1">
    <location>
        <begin position="1"/>
        <end position="27"/>
    </location>
</feature>
<evidence type="ECO:0000259" key="2">
    <source>
        <dbReference type="Pfam" id="PF01979"/>
    </source>
</evidence>
<protein>
    <submittedName>
        <fullName evidence="3">Imidazolonepropionase-like amidohydrolase</fullName>
    </submittedName>
</protein>
<dbReference type="SUPFAM" id="SSF51338">
    <property type="entry name" value="Composite domain of metallo-dependent hydrolases"/>
    <property type="match status" value="1"/>
</dbReference>
<dbReference type="InterPro" id="IPR051781">
    <property type="entry name" value="Metallo-dep_Hydrolase"/>
</dbReference>
<feature type="domain" description="Amidohydrolase-related" evidence="2">
    <location>
        <begin position="84"/>
        <end position="416"/>
    </location>
</feature>
<dbReference type="RefSeq" id="WP_310348212.1">
    <property type="nucleotide sequence ID" value="NZ_JAVDXQ010000006.1"/>
</dbReference>
<dbReference type="Pfam" id="PF01979">
    <property type="entry name" value="Amidohydro_1"/>
    <property type="match status" value="1"/>
</dbReference>
<evidence type="ECO:0000313" key="4">
    <source>
        <dbReference type="Proteomes" id="UP001180536"/>
    </source>
</evidence>
<dbReference type="InterPro" id="IPR011059">
    <property type="entry name" value="Metal-dep_hydrolase_composite"/>
</dbReference>
<accession>A0ABU1ZE81</accession>
<dbReference type="PROSITE" id="PS51257">
    <property type="entry name" value="PROKAR_LIPOPROTEIN"/>
    <property type="match status" value="1"/>
</dbReference>
<dbReference type="SUPFAM" id="SSF51556">
    <property type="entry name" value="Metallo-dependent hydrolases"/>
    <property type="match status" value="1"/>
</dbReference>
<dbReference type="Gene3D" id="2.30.40.10">
    <property type="entry name" value="Urease, subunit C, domain 1"/>
    <property type="match status" value="1"/>
</dbReference>